<protein>
    <submittedName>
        <fullName evidence="1">Uncharacterized protein</fullName>
    </submittedName>
</protein>
<feature type="non-terminal residue" evidence="1">
    <location>
        <position position="23"/>
    </location>
</feature>
<dbReference type="AlphaFoldDB" id="A0A382JKK9"/>
<organism evidence="1">
    <name type="scientific">marine metagenome</name>
    <dbReference type="NCBI Taxonomy" id="408172"/>
    <lineage>
        <taxon>unclassified sequences</taxon>
        <taxon>metagenomes</taxon>
        <taxon>ecological metagenomes</taxon>
    </lineage>
</organism>
<name>A0A382JKK9_9ZZZZ</name>
<evidence type="ECO:0000313" key="1">
    <source>
        <dbReference type="EMBL" id="SVC11723.1"/>
    </source>
</evidence>
<accession>A0A382JKK9</accession>
<proteinExistence type="predicted"/>
<dbReference type="EMBL" id="UINC01074488">
    <property type="protein sequence ID" value="SVC11723.1"/>
    <property type="molecule type" value="Genomic_DNA"/>
</dbReference>
<reference evidence="1" key="1">
    <citation type="submission" date="2018-05" db="EMBL/GenBank/DDBJ databases">
        <authorList>
            <person name="Lanie J.A."/>
            <person name="Ng W.-L."/>
            <person name="Kazmierczak K.M."/>
            <person name="Andrzejewski T.M."/>
            <person name="Davidsen T.M."/>
            <person name="Wayne K.J."/>
            <person name="Tettelin H."/>
            <person name="Glass J.I."/>
            <person name="Rusch D."/>
            <person name="Podicherti R."/>
            <person name="Tsui H.-C.T."/>
            <person name="Winkler M.E."/>
        </authorList>
    </citation>
    <scope>NUCLEOTIDE SEQUENCE</scope>
</reference>
<gene>
    <name evidence="1" type="ORF">METZ01_LOCUS264577</name>
</gene>
<sequence>MFLPTIKEKMKIKVNEIIKMIKT</sequence>